<proteinExistence type="predicted"/>
<dbReference type="Gene3D" id="3.10.450.50">
    <property type="match status" value="1"/>
</dbReference>
<name>A0ABQ0GC89_9PEZI</name>
<reference evidence="2 3" key="1">
    <citation type="submission" date="2024-09" db="EMBL/GenBank/DDBJ databases">
        <title>Itraconazole resistance in Madurella fahalii resulting from another homologue of gene encoding cytochrome P450 14-alpha sterol demethylase (CYP51).</title>
        <authorList>
            <person name="Yoshioka I."/>
            <person name="Fahal A.H."/>
            <person name="Kaneko S."/>
            <person name="Yaguchi T."/>
        </authorList>
    </citation>
    <scope>NUCLEOTIDE SEQUENCE [LARGE SCALE GENOMIC DNA]</scope>
    <source>
        <strain evidence="2 3">IFM 68171</strain>
    </source>
</reference>
<dbReference type="RefSeq" id="XP_070917108.1">
    <property type="nucleotide sequence ID" value="XM_071061007.1"/>
</dbReference>
<organism evidence="2 3">
    <name type="scientific">Madurella fahalii</name>
    <dbReference type="NCBI Taxonomy" id="1157608"/>
    <lineage>
        <taxon>Eukaryota</taxon>
        <taxon>Fungi</taxon>
        <taxon>Dikarya</taxon>
        <taxon>Ascomycota</taxon>
        <taxon>Pezizomycotina</taxon>
        <taxon>Sordariomycetes</taxon>
        <taxon>Sordariomycetidae</taxon>
        <taxon>Sordariales</taxon>
        <taxon>Sordariales incertae sedis</taxon>
        <taxon>Madurella</taxon>
    </lineage>
</organism>
<sequence>METDNMDDLSATRLHTVYTLLEGYSSLSASQLLEHLSPDFFHFVLPSRLGMPALDKDSFALHAAGIFAIFDEFRMVPKAMYEDEKRSVAIIHARMEGTLKDRRRGKEWNNECVMIVRLSRDGKQVLQIQEFVDSAKAVEMRETYAPEHFTTAKKRSRGWVYKAFLFACLAAGSFYVAKRVLQQHD</sequence>
<accession>A0ABQ0GC89</accession>
<dbReference type="GeneID" id="98176330"/>
<dbReference type="SUPFAM" id="SSF54427">
    <property type="entry name" value="NTF2-like"/>
    <property type="match status" value="1"/>
</dbReference>
<keyword evidence="1" id="KW-1133">Transmembrane helix</keyword>
<evidence type="ECO:0000313" key="2">
    <source>
        <dbReference type="EMBL" id="GAB1315377.1"/>
    </source>
</evidence>
<protein>
    <recommendedName>
        <fullName evidence="4">SnoaL-like domain-containing protein</fullName>
    </recommendedName>
</protein>
<evidence type="ECO:0000256" key="1">
    <source>
        <dbReference type="SAM" id="Phobius"/>
    </source>
</evidence>
<comment type="caution">
    <text evidence="2">The sequence shown here is derived from an EMBL/GenBank/DDBJ whole genome shotgun (WGS) entry which is preliminary data.</text>
</comment>
<keyword evidence="1" id="KW-0472">Membrane</keyword>
<keyword evidence="3" id="KW-1185">Reference proteome</keyword>
<keyword evidence="1" id="KW-0812">Transmembrane</keyword>
<dbReference type="EMBL" id="BAAFSV010000003">
    <property type="protein sequence ID" value="GAB1315377.1"/>
    <property type="molecule type" value="Genomic_DNA"/>
</dbReference>
<evidence type="ECO:0000313" key="3">
    <source>
        <dbReference type="Proteomes" id="UP001628179"/>
    </source>
</evidence>
<dbReference type="InterPro" id="IPR032710">
    <property type="entry name" value="NTF2-like_dom_sf"/>
</dbReference>
<feature type="transmembrane region" description="Helical" evidence="1">
    <location>
        <begin position="159"/>
        <end position="177"/>
    </location>
</feature>
<gene>
    <name evidence="2" type="ORF">MFIFM68171_05587</name>
</gene>
<evidence type="ECO:0008006" key="4">
    <source>
        <dbReference type="Google" id="ProtNLM"/>
    </source>
</evidence>
<dbReference type="Proteomes" id="UP001628179">
    <property type="component" value="Unassembled WGS sequence"/>
</dbReference>